<keyword evidence="1" id="KW-0862">Zinc</keyword>
<dbReference type="PANTHER" id="PTHR12993:SF28">
    <property type="entry name" value="LMBE FAMILY PROTEIN"/>
    <property type="match status" value="1"/>
</dbReference>
<reference evidence="2 3" key="1">
    <citation type="submission" date="2020-07" db="EMBL/GenBank/DDBJ databases">
        <title>Sequencing the genomes of 1000 actinobacteria strains.</title>
        <authorList>
            <person name="Klenk H.-P."/>
        </authorList>
    </citation>
    <scope>NUCLEOTIDE SEQUENCE [LARGE SCALE GENOMIC DNA]</scope>
    <source>
        <strain evidence="2 3">CXB654</strain>
    </source>
</reference>
<comment type="caution">
    <text evidence="2">The sequence shown here is derived from an EMBL/GenBank/DDBJ whole genome shotgun (WGS) entry which is preliminary data.</text>
</comment>
<dbReference type="PANTHER" id="PTHR12993">
    <property type="entry name" value="N-ACETYLGLUCOSAMINYL-PHOSPHATIDYLINOSITOL DE-N-ACETYLASE-RELATED"/>
    <property type="match status" value="1"/>
</dbReference>
<dbReference type="SUPFAM" id="SSF102588">
    <property type="entry name" value="LmbE-like"/>
    <property type="match status" value="1"/>
</dbReference>
<dbReference type="GO" id="GO:0016137">
    <property type="term" value="P:glycoside metabolic process"/>
    <property type="evidence" value="ECO:0007669"/>
    <property type="project" value="UniProtKB-ARBA"/>
</dbReference>
<organism evidence="2 3">
    <name type="scientific">Spinactinospora alkalitolerans</name>
    <dbReference type="NCBI Taxonomy" id="687207"/>
    <lineage>
        <taxon>Bacteria</taxon>
        <taxon>Bacillati</taxon>
        <taxon>Actinomycetota</taxon>
        <taxon>Actinomycetes</taxon>
        <taxon>Streptosporangiales</taxon>
        <taxon>Nocardiopsidaceae</taxon>
        <taxon>Spinactinospora</taxon>
    </lineage>
</organism>
<dbReference type="AlphaFoldDB" id="A0A852TTW9"/>
<name>A0A852TTW9_9ACTN</name>
<evidence type="ECO:0000313" key="2">
    <source>
        <dbReference type="EMBL" id="NYE46747.1"/>
    </source>
</evidence>
<sequence length="242" mass="26327">MTADTSPAALPEDWERVLAVVAHPDDLEFGASSAITRWSAQGKHVAELLVTRGEAGIATLEPEECAATRMNEQIAAARAVGVETVEFLDFPDGTLEYGLVLRRELARAIREHRPQAIISLNFRESFGGDSFNHADHRVLGPALLDAVRDAANRWVFTELAEEGLEPWQGVALVAFSNSPRVTHYVEITEEQLAAGIASLDAHETYLAALEGFDQKGFLRTNAESAGTRCGVALATVFEVFRP</sequence>
<dbReference type="EMBL" id="JACCCC010000001">
    <property type="protein sequence ID" value="NYE46747.1"/>
    <property type="molecule type" value="Genomic_DNA"/>
</dbReference>
<dbReference type="Gene3D" id="3.40.50.10320">
    <property type="entry name" value="LmbE-like"/>
    <property type="match status" value="1"/>
</dbReference>
<dbReference type="InterPro" id="IPR024078">
    <property type="entry name" value="LmbE-like_dom_sf"/>
</dbReference>
<accession>A0A852TTW9</accession>
<dbReference type="GO" id="GO:0016811">
    <property type="term" value="F:hydrolase activity, acting on carbon-nitrogen (but not peptide) bonds, in linear amides"/>
    <property type="evidence" value="ECO:0007669"/>
    <property type="project" value="TreeGrafter"/>
</dbReference>
<proteinExistence type="predicted"/>
<gene>
    <name evidence="2" type="ORF">HDA32_001867</name>
</gene>
<evidence type="ECO:0000256" key="1">
    <source>
        <dbReference type="ARBA" id="ARBA00022833"/>
    </source>
</evidence>
<dbReference type="InterPro" id="IPR003737">
    <property type="entry name" value="GlcNAc_PI_deacetylase-related"/>
</dbReference>
<evidence type="ECO:0000313" key="3">
    <source>
        <dbReference type="Proteomes" id="UP000589036"/>
    </source>
</evidence>
<dbReference type="Pfam" id="PF02585">
    <property type="entry name" value="PIG-L"/>
    <property type="match status" value="1"/>
</dbReference>
<protein>
    <submittedName>
        <fullName evidence="2">LmbE family N-acetylglucosaminyl deacetylase</fullName>
    </submittedName>
</protein>
<dbReference type="RefSeq" id="WP_179642804.1">
    <property type="nucleotide sequence ID" value="NZ_BAAAYY010000033.1"/>
</dbReference>
<keyword evidence="3" id="KW-1185">Reference proteome</keyword>
<dbReference type="Proteomes" id="UP000589036">
    <property type="component" value="Unassembled WGS sequence"/>
</dbReference>